<evidence type="ECO:0000313" key="3">
    <source>
        <dbReference type="WBParaSite" id="Csp11.Scaffold630.g20191.t1"/>
    </source>
</evidence>
<sequence length="182" mass="20792">MKAIWLLLCQLPFLNSCLVVRSDECRCPYRFLDYQDVISIPNYITVLSYEIQNPLISGDSCSLSMYCEAGYELIVMDIDKYKHFGEFSADALCDQSTWLVSDDEGFTPFKKLDAFCKEILVECGPEDDSSLIIAYSNALSATKWFESMKLEDSWFLDVVTGFGSIRFDSPIEEDVQVYSSFK</sequence>
<dbReference type="Proteomes" id="UP000095282">
    <property type="component" value="Unplaced"/>
</dbReference>
<reference evidence="3" key="1">
    <citation type="submission" date="2016-11" db="UniProtKB">
        <authorList>
            <consortium name="WormBaseParasite"/>
        </authorList>
    </citation>
    <scope>IDENTIFICATION</scope>
</reference>
<name>A0A1I7UX18_9PELO</name>
<evidence type="ECO:0000313" key="2">
    <source>
        <dbReference type="Proteomes" id="UP000095282"/>
    </source>
</evidence>
<accession>A0A1I7UX18</accession>
<proteinExistence type="predicted"/>
<keyword evidence="2" id="KW-1185">Reference proteome</keyword>
<dbReference type="WBParaSite" id="Csp11.Scaffold630.g20191.t1">
    <property type="protein sequence ID" value="Csp11.Scaffold630.g20191.t1"/>
    <property type="gene ID" value="Csp11.Scaffold630.g20191"/>
</dbReference>
<dbReference type="AlphaFoldDB" id="A0A1I7UX18"/>
<dbReference type="eggNOG" id="ENOG502TJ3C">
    <property type="taxonomic scope" value="Eukaryota"/>
</dbReference>
<organism evidence="2 3">
    <name type="scientific">Caenorhabditis tropicalis</name>
    <dbReference type="NCBI Taxonomy" id="1561998"/>
    <lineage>
        <taxon>Eukaryota</taxon>
        <taxon>Metazoa</taxon>
        <taxon>Ecdysozoa</taxon>
        <taxon>Nematoda</taxon>
        <taxon>Chromadorea</taxon>
        <taxon>Rhabditida</taxon>
        <taxon>Rhabditina</taxon>
        <taxon>Rhabditomorpha</taxon>
        <taxon>Rhabditoidea</taxon>
        <taxon>Rhabditidae</taxon>
        <taxon>Peloderinae</taxon>
        <taxon>Caenorhabditis</taxon>
    </lineage>
</organism>
<feature type="signal peptide" evidence="1">
    <location>
        <begin position="1"/>
        <end position="16"/>
    </location>
</feature>
<keyword evidence="1" id="KW-0732">Signal</keyword>
<protein>
    <submittedName>
        <fullName evidence="3">C-type lectin domain-containing protein</fullName>
    </submittedName>
</protein>
<evidence type="ECO:0000256" key="1">
    <source>
        <dbReference type="SAM" id="SignalP"/>
    </source>
</evidence>
<feature type="chain" id="PRO_5009309472" evidence="1">
    <location>
        <begin position="17"/>
        <end position="182"/>
    </location>
</feature>